<dbReference type="PANTHER" id="PTHR48109:SF4">
    <property type="entry name" value="DIHYDROOROTATE DEHYDROGENASE (QUINONE), MITOCHONDRIAL"/>
    <property type="match status" value="1"/>
</dbReference>
<comment type="pathway">
    <text evidence="4">Pyrimidine metabolism; UMP biosynthesis via de novo pathway; orotate from (S)-dihydroorotate (quinone route): step 1/1.</text>
</comment>
<dbReference type="NCBIfam" id="TIGR01036">
    <property type="entry name" value="pyrD_sub2"/>
    <property type="match status" value="1"/>
</dbReference>
<dbReference type="RefSeq" id="WP_213944694.1">
    <property type="nucleotide sequence ID" value="NZ_JAHCMY010000003.1"/>
</dbReference>
<reference evidence="16 17" key="1">
    <citation type="submission" date="2021-05" db="EMBL/GenBank/DDBJ databases">
        <authorList>
            <person name="Zhang Z.D."/>
            <person name="Osman G."/>
        </authorList>
    </citation>
    <scope>NUCLEOTIDE SEQUENCE [LARGE SCALE GENOMIC DNA]</scope>
    <source>
        <strain evidence="16 17">KCTC 32217</strain>
    </source>
</reference>
<dbReference type="GO" id="GO:0005737">
    <property type="term" value="C:cytoplasm"/>
    <property type="evidence" value="ECO:0007669"/>
    <property type="project" value="InterPro"/>
</dbReference>
<comment type="function">
    <text evidence="2">Catalyzes the conversion of dihydroorotate to orotate with quinone as electron acceptor.</text>
</comment>
<evidence type="ECO:0000256" key="10">
    <source>
        <dbReference type="ARBA" id="ARBA00022975"/>
    </source>
</evidence>
<feature type="domain" description="Dihydroorotate dehydrogenase catalytic" evidence="15">
    <location>
        <begin position="55"/>
        <end position="344"/>
    </location>
</feature>
<evidence type="ECO:0000256" key="1">
    <source>
        <dbReference type="ARBA" id="ARBA00001917"/>
    </source>
</evidence>
<comment type="subcellular location">
    <subcellularLocation>
        <location evidence="3">Membrane</location>
    </subcellularLocation>
</comment>
<comment type="caution">
    <text evidence="16">The sequence shown here is derived from an EMBL/GenBank/DDBJ whole genome shotgun (WGS) entry which is preliminary data.</text>
</comment>
<evidence type="ECO:0000313" key="17">
    <source>
        <dbReference type="Proteomes" id="UP001319104"/>
    </source>
</evidence>
<evidence type="ECO:0000256" key="11">
    <source>
        <dbReference type="ARBA" id="ARBA00023002"/>
    </source>
</evidence>
<evidence type="ECO:0000256" key="4">
    <source>
        <dbReference type="ARBA" id="ARBA00005161"/>
    </source>
</evidence>
<evidence type="ECO:0000256" key="13">
    <source>
        <dbReference type="ARBA" id="ARBA00048639"/>
    </source>
</evidence>
<evidence type="ECO:0000256" key="5">
    <source>
        <dbReference type="ARBA" id="ARBA00005359"/>
    </source>
</evidence>
<organism evidence="16 17">
    <name type="scientific">Litoribacter ruber</name>
    <dbReference type="NCBI Taxonomy" id="702568"/>
    <lineage>
        <taxon>Bacteria</taxon>
        <taxon>Pseudomonadati</taxon>
        <taxon>Bacteroidota</taxon>
        <taxon>Cytophagia</taxon>
        <taxon>Cytophagales</taxon>
        <taxon>Cyclobacteriaceae</taxon>
        <taxon>Litoribacter</taxon>
    </lineage>
</organism>
<comment type="cofactor">
    <cofactor evidence="1">
        <name>FMN</name>
        <dbReference type="ChEBI" id="CHEBI:58210"/>
    </cofactor>
</comment>
<keyword evidence="17" id="KW-1185">Reference proteome</keyword>
<dbReference type="AlphaFoldDB" id="A0AAP2G4T4"/>
<comment type="similarity">
    <text evidence="5">Belongs to the dihydroorotate dehydrogenase family. Type 2 subfamily.</text>
</comment>
<keyword evidence="11 16" id="KW-0560">Oxidoreductase</keyword>
<keyword evidence="10" id="KW-0665">Pyrimidine biosynthesis</keyword>
<sequence>MIRFLYKNVLKPILFKIDPEVVHDAFVVLGANMGKFQAGRILLGLMYKYTEKDIEITVDGITYKSPVMLAAGFDYNGQLAHVLDCLSFGGDEIGSVTARPCEGNPKPRLKRMIKSKSLVVYKGLKNQGVDRIIARLKNTTKPEGFVWGISIAKTNDPGGSTFEGGIEDYHYSLSRLAEENMGDFYTINISCPNVHGGENFAEPQRLEKLLNRLMEVEHDKPVYAKMPINQPWEEFNELLHVLDKAGVHGVVIGNLNKNYADADFPEEAPTEYRGGLSGKLCHRLSTDLIRQTKNYWGDRFTIIGCGGILTVEDAMEKLDAGADLLQLITGMIFEGPHLMKDICAAYASRAEKKSASVFIPATG</sequence>
<evidence type="ECO:0000256" key="12">
    <source>
        <dbReference type="ARBA" id="ARBA00023136"/>
    </source>
</evidence>
<evidence type="ECO:0000313" key="16">
    <source>
        <dbReference type="EMBL" id="MBS9523808.1"/>
    </source>
</evidence>
<evidence type="ECO:0000256" key="6">
    <source>
        <dbReference type="ARBA" id="ARBA00012791"/>
    </source>
</evidence>
<dbReference type="InterPro" id="IPR005719">
    <property type="entry name" value="Dihydroorotate_DH_2"/>
</dbReference>
<evidence type="ECO:0000256" key="3">
    <source>
        <dbReference type="ARBA" id="ARBA00004370"/>
    </source>
</evidence>
<dbReference type="NCBIfam" id="NF003652">
    <property type="entry name" value="PRK05286.2-5"/>
    <property type="match status" value="1"/>
</dbReference>
<dbReference type="GO" id="GO:0005886">
    <property type="term" value="C:plasma membrane"/>
    <property type="evidence" value="ECO:0007669"/>
    <property type="project" value="TreeGrafter"/>
</dbReference>
<dbReference type="InterPro" id="IPR050074">
    <property type="entry name" value="DHO_dehydrogenase"/>
</dbReference>
<dbReference type="InterPro" id="IPR013785">
    <property type="entry name" value="Aldolase_TIM"/>
</dbReference>
<dbReference type="Gene3D" id="3.20.20.70">
    <property type="entry name" value="Aldolase class I"/>
    <property type="match status" value="1"/>
</dbReference>
<dbReference type="GO" id="GO:0006207">
    <property type="term" value="P:'de novo' pyrimidine nucleobase biosynthetic process"/>
    <property type="evidence" value="ECO:0007669"/>
    <property type="project" value="UniProtKB-UniRule"/>
</dbReference>
<evidence type="ECO:0000256" key="7">
    <source>
        <dbReference type="ARBA" id="ARBA00018366"/>
    </source>
</evidence>
<dbReference type="InterPro" id="IPR005720">
    <property type="entry name" value="Dihydroorotate_DH_cat"/>
</dbReference>
<dbReference type="EC" id="1.3.5.2" evidence="6 14"/>
<dbReference type="Proteomes" id="UP001319104">
    <property type="component" value="Unassembled WGS sequence"/>
</dbReference>
<evidence type="ECO:0000259" key="15">
    <source>
        <dbReference type="Pfam" id="PF01180"/>
    </source>
</evidence>
<keyword evidence="9" id="KW-0288">FMN</keyword>
<dbReference type="Pfam" id="PF01180">
    <property type="entry name" value="DHO_dh"/>
    <property type="match status" value="1"/>
</dbReference>
<comment type="catalytic activity">
    <reaction evidence="13">
        <text>(S)-dihydroorotate + a quinone = orotate + a quinol</text>
        <dbReference type="Rhea" id="RHEA:30187"/>
        <dbReference type="ChEBI" id="CHEBI:24646"/>
        <dbReference type="ChEBI" id="CHEBI:30839"/>
        <dbReference type="ChEBI" id="CHEBI:30864"/>
        <dbReference type="ChEBI" id="CHEBI:132124"/>
        <dbReference type="EC" id="1.3.5.2"/>
    </reaction>
</comment>
<keyword evidence="8" id="KW-0285">Flavoprotein</keyword>
<evidence type="ECO:0000256" key="2">
    <source>
        <dbReference type="ARBA" id="ARBA00003125"/>
    </source>
</evidence>
<dbReference type="PROSITE" id="PS00912">
    <property type="entry name" value="DHODEHASE_2"/>
    <property type="match status" value="1"/>
</dbReference>
<dbReference type="PANTHER" id="PTHR48109">
    <property type="entry name" value="DIHYDROOROTATE DEHYDROGENASE (QUINONE), MITOCHONDRIAL-RELATED"/>
    <property type="match status" value="1"/>
</dbReference>
<dbReference type="GO" id="GO:0106430">
    <property type="term" value="F:dihydroorotate dehydrogenase (quinone) activity"/>
    <property type="evidence" value="ECO:0007669"/>
    <property type="project" value="UniProtKB-EC"/>
</dbReference>
<keyword evidence="12" id="KW-0472">Membrane</keyword>
<dbReference type="EMBL" id="JAHCMY010000003">
    <property type="protein sequence ID" value="MBS9523808.1"/>
    <property type="molecule type" value="Genomic_DNA"/>
</dbReference>
<evidence type="ECO:0000256" key="9">
    <source>
        <dbReference type="ARBA" id="ARBA00022643"/>
    </source>
</evidence>
<evidence type="ECO:0000256" key="14">
    <source>
        <dbReference type="NCBIfam" id="TIGR01036"/>
    </source>
</evidence>
<proteinExistence type="inferred from homology"/>
<dbReference type="CDD" id="cd04738">
    <property type="entry name" value="DHOD_2_like"/>
    <property type="match status" value="1"/>
</dbReference>
<gene>
    <name evidence="16" type="ORF">KI659_07245</name>
</gene>
<name>A0AAP2G4T4_9BACT</name>
<dbReference type="GO" id="GO:0009220">
    <property type="term" value="P:pyrimidine ribonucleotide biosynthetic process"/>
    <property type="evidence" value="ECO:0007669"/>
    <property type="project" value="UniProtKB-UniRule"/>
</dbReference>
<accession>A0AAP2G4T4</accession>
<protein>
    <recommendedName>
        <fullName evidence="7 14">Dihydroorotate dehydrogenase (quinone)</fullName>
        <ecNumber evidence="6 14">1.3.5.2</ecNumber>
    </recommendedName>
</protein>
<dbReference type="InterPro" id="IPR001295">
    <property type="entry name" value="Dihydroorotate_DH_CS"/>
</dbReference>
<dbReference type="SUPFAM" id="SSF51395">
    <property type="entry name" value="FMN-linked oxidoreductases"/>
    <property type="match status" value="1"/>
</dbReference>
<evidence type="ECO:0000256" key="8">
    <source>
        <dbReference type="ARBA" id="ARBA00022630"/>
    </source>
</evidence>